<dbReference type="SUPFAM" id="SSF49464">
    <property type="entry name" value="Carboxypeptidase regulatory domain-like"/>
    <property type="match status" value="1"/>
</dbReference>
<evidence type="ECO:0000259" key="9">
    <source>
        <dbReference type="Pfam" id="PF07715"/>
    </source>
</evidence>
<evidence type="ECO:0000256" key="5">
    <source>
        <dbReference type="ARBA" id="ARBA00023136"/>
    </source>
</evidence>
<dbReference type="AlphaFoldDB" id="A0AAJ6BJI0"/>
<dbReference type="Gene3D" id="2.40.170.20">
    <property type="entry name" value="TonB-dependent receptor, beta-barrel domain"/>
    <property type="match status" value="1"/>
</dbReference>
<accession>A0AAJ6BJI0</accession>
<dbReference type="EMBL" id="CP119311">
    <property type="protein sequence ID" value="WEK38317.1"/>
    <property type="molecule type" value="Genomic_DNA"/>
</dbReference>
<proteinExistence type="inferred from homology"/>
<keyword evidence="2 7" id="KW-0813">Transport</keyword>
<sequence>MKKLFIKGFAVLFLSLLLVDVTAQQQKEVKAKKETAVLKGRIVDDKGNPVANASITSGEGAIVHYTDKNGHFRFQAKSEIVLLIEHAGFEPVTIDLKEQSLPGELVLMKAALLTGTGDWRERPDGGPTVQRYFTGAISKVQMDLVKKYPDLTINNAMQGQASGLIARPNNGGIGYNSADLFIRGRHGMGDNQAMVVIDGIQRPMADITPEEIESIEIMKDAVAKIIFGPAAANGVINIRTRRGVANKGIIRATVESGVMQSDRDPEYLNAYNYAQLYNEARRNDGMPDYYLPYQLEGYRNSKGNNDLLYPDVDWYNYFIGPQSAYRKAAVEFFGGNKNVKYAMVVGYTGSSGLEKVGKRSDLNRLNIRGNLDMIINEYMTAHADVAGRMEIKDWGKVDGAGIFNTIATRKPNEYPFVIDAAAIGLAPGDDGIPYFGTSDRYSDNLYADLTYGGNTSERYINSQTNLGLDFNFNKFLKGFKAGAYITFDNYSYLLQQLSNTYPTYAVQPYLDASGQEQLLFTQKRKLTLEKDQLINNNEIRRTNGWRANISYERSFGQHDLSAAASYRYFKDERKGLVQDVIEANYNLRLNYMYAKKYILEADAAYMGSNKFVDDQKYFPSGAVGAAWIISEESFFNFSRNIDFLKLKTSYGILGFSANTAADLYRSAWRENSTIGFNEQNVSQVYITSLTRVGNPDLRWESAREWNIGLEGIFFNKRLSGELNYFSEKRKDIIGVGEALYNAYIGNYTKMVNMGSAQNRGLDLQLTWQEKRTGDFSFAAGLNITYSKSKLLAWNELSNKESYRQAVGQPVGALFGLQALGLFGKEVNLKDHPFQTFGPYQNGDIAYADLNNDGVIDSRDETVIGNDFPSWTFGAHVELQYKQWGLYVQGTAEADVSRLLNSTYYWNTGEGNYSAMVLDRYHETANPNGSYPRLTTTNGANSYRNSSFWLKNSAFFRLKNVELSYTFVNRNGVGFYKRLKLFARGTNLLLLTGFKDLDPERPLAGIYNYPTYRGLTGGLTVSF</sequence>
<dbReference type="GO" id="GO:0009279">
    <property type="term" value="C:cell outer membrane"/>
    <property type="evidence" value="ECO:0007669"/>
    <property type="project" value="UniProtKB-SubCell"/>
</dbReference>
<comment type="subcellular location">
    <subcellularLocation>
        <location evidence="1 7">Cell outer membrane</location>
        <topology evidence="1 7">Multi-pass membrane protein</topology>
    </subcellularLocation>
</comment>
<gene>
    <name evidence="10" type="ORF">P0Y53_12490</name>
</gene>
<evidence type="ECO:0000313" key="10">
    <source>
        <dbReference type="EMBL" id="WEK38317.1"/>
    </source>
</evidence>
<name>A0AAJ6BJI0_9BACT</name>
<dbReference type="InterPro" id="IPR008969">
    <property type="entry name" value="CarboxyPept-like_regulatory"/>
</dbReference>
<organism evidence="10 11">
    <name type="scientific">Candidatus Pseudobacter hemicellulosilyticus</name>
    <dbReference type="NCBI Taxonomy" id="3121375"/>
    <lineage>
        <taxon>Bacteria</taxon>
        <taxon>Pseudomonadati</taxon>
        <taxon>Bacteroidota</taxon>
        <taxon>Chitinophagia</taxon>
        <taxon>Chitinophagales</taxon>
        <taxon>Chitinophagaceae</taxon>
        <taxon>Pseudobacter</taxon>
    </lineage>
</organism>
<keyword evidence="3 7" id="KW-1134">Transmembrane beta strand</keyword>
<dbReference type="Pfam" id="PF07715">
    <property type="entry name" value="Plug"/>
    <property type="match status" value="1"/>
</dbReference>
<comment type="similarity">
    <text evidence="7">Belongs to the TonB-dependent receptor family.</text>
</comment>
<keyword evidence="4 7" id="KW-0812">Transmembrane</keyword>
<dbReference type="Gene3D" id="2.170.130.10">
    <property type="entry name" value="TonB-dependent receptor, plug domain"/>
    <property type="match status" value="1"/>
</dbReference>
<dbReference type="Proteomes" id="UP001220610">
    <property type="component" value="Chromosome"/>
</dbReference>
<evidence type="ECO:0000256" key="3">
    <source>
        <dbReference type="ARBA" id="ARBA00022452"/>
    </source>
</evidence>
<evidence type="ECO:0000256" key="2">
    <source>
        <dbReference type="ARBA" id="ARBA00022448"/>
    </source>
</evidence>
<dbReference type="InterPro" id="IPR023996">
    <property type="entry name" value="TonB-dep_OMP_SusC/RagA"/>
</dbReference>
<feature type="signal peptide" evidence="8">
    <location>
        <begin position="1"/>
        <end position="23"/>
    </location>
</feature>
<dbReference type="InterPro" id="IPR039426">
    <property type="entry name" value="TonB-dep_rcpt-like"/>
</dbReference>
<evidence type="ECO:0000256" key="4">
    <source>
        <dbReference type="ARBA" id="ARBA00022692"/>
    </source>
</evidence>
<evidence type="ECO:0000256" key="8">
    <source>
        <dbReference type="SAM" id="SignalP"/>
    </source>
</evidence>
<evidence type="ECO:0000313" key="11">
    <source>
        <dbReference type="Proteomes" id="UP001220610"/>
    </source>
</evidence>
<dbReference type="NCBIfam" id="TIGR04056">
    <property type="entry name" value="OMP_RagA_SusC"/>
    <property type="match status" value="1"/>
</dbReference>
<dbReference type="InterPro" id="IPR036942">
    <property type="entry name" value="Beta-barrel_TonB_sf"/>
</dbReference>
<protein>
    <submittedName>
        <fullName evidence="10">SusC/RagA family TonB-linked outer membrane protein</fullName>
    </submittedName>
</protein>
<keyword evidence="6 7" id="KW-0998">Cell outer membrane</keyword>
<dbReference type="SUPFAM" id="SSF56935">
    <property type="entry name" value="Porins"/>
    <property type="match status" value="1"/>
</dbReference>
<dbReference type="InterPro" id="IPR012910">
    <property type="entry name" value="Plug_dom"/>
</dbReference>
<evidence type="ECO:0000256" key="6">
    <source>
        <dbReference type="ARBA" id="ARBA00023237"/>
    </source>
</evidence>
<dbReference type="InterPro" id="IPR037066">
    <property type="entry name" value="Plug_dom_sf"/>
</dbReference>
<evidence type="ECO:0000256" key="7">
    <source>
        <dbReference type="PROSITE-ProRule" id="PRU01360"/>
    </source>
</evidence>
<feature type="domain" description="TonB-dependent receptor plug" evidence="9">
    <location>
        <begin position="133"/>
        <end position="235"/>
    </location>
</feature>
<feature type="chain" id="PRO_5042599471" evidence="8">
    <location>
        <begin position="24"/>
        <end position="1022"/>
    </location>
</feature>
<keyword evidence="8" id="KW-0732">Signal</keyword>
<dbReference type="PROSITE" id="PS52016">
    <property type="entry name" value="TONB_DEPENDENT_REC_3"/>
    <property type="match status" value="1"/>
</dbReference>
<keyword evidence="5 7" id="KW-0472">Membrane</keyword>
<reference evidence="10" key="1">
    <citation type="submission" date="2023-03" db="EMBL/GenBank/DDBJ databases">
        <title>Andean soil-derived lignocellulolytic bacterial consortium as a source of novel taxa and putative plastic-active enzymes.</title>
        <authorList>
            <person name="Diaz-Garcia L."/>
            <person name="Chuvochina M."/>
            <person name="Feuerriegel G."/>
            <person name="Bunk B."/>
            <person name="Sproer C."/>
            <person name="Streit W.R."/>
            <person name="Rodriguez L.M."/>
            <person name="Overmann J."/>
            <person name="Jimenez D.J."/>
        </authorList>
    </citation>
    <scope>NUCLEOTIDE SEQUENCE</scope>
    <source>
        <strain evidence="10">MAG 7</strain>
    </source>
</reference>
<evidence type="ECO:0000256" key="1">
    <source>
        <dbReference type="ARBA" id="ARBA00004571"/>
    </source>
</evidence>